<dbReference type="InterPro" id="IPR021401">
    <property type="entry name" value="DUF3040"/>
</dbReference>
<gene>
    <name evidence="3" type="ORF">A1sIA79_02585</name>
    <name evidence="4" type="ORF">A1sIIB76_02570</name>
</gene>
<dbReference type="EMBL" id="CP016774">
    <property type="protein sequence ID" value="ASY17123.1"/>
    <property type="molecule type" value="Genomic_DNA"/>
</dbReference>
<protein>
    <submittedName>
        <fullName evidence="4">DUF3040 domain-containing protein</fullName>
    </submittedName>
</protein>
<evidence type="ECO:0000313" key="3">
    <source>
        <dbReference type="EMBL" id="ASY17123.1"/>
    </source>
</evidence>
<dbReference type="KEGG" id="pvs:A1sIA79_02585"/>
<evidence type="ECO:0000313" key="6">
    <source>
        <dbReference type="Proteomes" id="UP000217194"/>
    </source>
</evidence>
<feature type="region of interest" description="Disordered" evidence="1">
    <location>
        <begin position="91"/>
        <end position="115"/>
    </location>
</feature>
<keyword evidence="2" id="KW-1133">Transmembrane helix</keyword>
<dbReference type="RefSeq" id="WP_095674684.1">
    <property type="nucleotide sequence ID" value="NZ_CP016774.1"/>
</dbReference>
<name>A0AAD0E6K5_9ACTN</name>
<feature type="compositionally biased region" description="Basic and acidic residues" evidence="1">
    <location>
        <begin position="104"/>
        <end position="115"/>
    </location>
</feature>
<reference evidence="5 6" key="1">
    <citation type="submission" date="2016-07" db="EMBL/GenBank/DDBJ databases">
        <title>High microdiversification within the ubiquitous acI lineage of Actinobacteria.</title>
        <authorList>
            <person name="Neuenschwander S.M."/>
            <person name="Salcher M."/>
            <person name="Ghai R."/>
            <person name="Pernthaler J."/>
        </authorList>
    </citation>
    <scope>NUCLEOTIDE SEQUENCE [LARGE SCALE GENOMIC DNA]</scope>
    <source>
        <strain evidence="3">MMS-IA-79</strain>
        <strain evidence="4">MMS-IIB-76</strain>
    </source>
</reference>
<proteinExistence type="predicted"/>
<feature type="transmembrane region" description="Helical" evidence="2">
    <location>
        <begin position="66"/>
        <end position="89"/>
    </location>
</feature>
<dbReference type="Proteomes" id="UP000217194">
    <property type="component" value="Chromosome"/>
</dbReference>
<accession>A0AAD0E6K5</accession>
<feature type="transmembrane region" description="Helical" evidence="2">
    <location>
        <begin position="41"/>
        <end position="60"/>
    </location>
</feature>
<keyword evidence="2" id="KW-0472">Membrane</keyword>
<dbReference type="Pfam" id="PF11239">
    <property type="entry name" value="DUF3040"/>
    <property type="match status" value="1"/>
</dbReference>
<sequence length="115" mass="12260">MSLSDRERRLLAEMEAALATDDPGLESKLAGSTMTATKPRLLLALALVVLGIGVIFAGLISKTTPVGVVGFLISLTGVLTLVRSLGAVTKGAPRTKSSRKSLSKRLDERWEQRDL</sequence>
<dbReference type="Proteomes" id="UP000217177">
    <property type="component" value="Chromosome"/>
</dbReference>
<keyword evidence="5" id="KW-1185">Reference proteome</keyword>
<organism evidence="4 6">
    <name type="scientific">Candidatus Planktophila versatilis</name>
    <dbReference type="NCBI Taxonomy" id="1884905"/>
    <lineage>
        <taxon>Bacteria</taxon>
        <taxon>Bacillati</taxon>
        <taxon>Actinomycetota</taxon>
        <taxon>Actinomycetes</taxon>
        <taxon>Candidatus Nanopelagicales</taxon>
        <taxon>Candidatus Nanopelagicaceae</taxon>
        <taxon>Candidatus Planktophila</taxon>
    </lineage>
</organism>
<evidence type="ECO:0000313" key="5">
    <source>
        <dbReference type="Proteomes" id="UP000217177"/>
    </source>
</evidence>
<evidence type="ECO:0000256" key="1">
    <source>
        <dbReference type="SAM" id="MobiDB-lite"/>
    </source>
</evidence>
<dbReference type="EMBL" id="CP016778">
    <property type="protein sequence ID" value="ASY22467.1"/>
    <property type="molecule type" value="Genomic_DNA"/>
</dbReference>
<keyword evidence="2" id="KW-0812">Transmembrane</keyword>
<evidence type="ECO:0000313" key="4">
    <source>
        <dbReference type="EMBL" id="ASY22467.1"/>
    </source>
</evidence>
<evidence type="ECO:0000256" key="2">
    <source>
        <dbReference type="SAM" id="Phobius"/>
    </source>
</evidence>
<dbReference type="AlphaFoldDB" id="A0AAD0E6K5"/>